<sequence>MTHTSSLAAHSLVDTPLDPDPVDDAFARPYVDLDEWRDQPVRHRYLHGGFHDGDTRFSLYLPAPEQFAGRFFQHVTPVPQSENLAQERFDDENPIPFTLASGGYYVETNGGGPAASGGPMSGVDPTIGAYRANAAVARLSRRLATVVFGEQRIFGYLYGGSGGGYRTIGASESTEGVWDGFVPYVIGSPMAIPNVFAVRMHAQRILRDAFPRIVDAYDAGGDPSALELTPEQRAALDEVTRMGFPPRSWFGWETMGMHAFSVLYPGIMAADPSYADDFWNQPGYLGSEPDASVHRDRVRLATTVVELLTAAAETAITGGVDESYKATASGAGTVIGVRLAATPAGWTLGAELAVRSGASAGRVLRVAGVDGDEVLLEPGQGDVGLAVGDEVTLDNSSFLAAQTYHRHQVPSADYRVWDQFRDAAGAPTHPQRPMLLGPLFAQGASGTVPTGRISGRMIVVASLLDREAFPWQADWYRSRVAEFVGDGIDDRFRLWYTDNALHGDESGVQEHETRTVSYVGALQAALRQLSAWVEEGVEPSATTIYEVIDGQVVVDTDDPARGGVQPIVSLTVDGAESTQVMVGQAVAVRVTARATTGHGVVVSVATDLTGAGRFTTTESVTPAAAISLRHECTFGAPGTYLLSARVTAQTEGRAEDPHARLDNIARARVVVTAP</sequence>
<organism evidence="2 3">
    <name type="scientific">Rathayibacter oskolensis</name>
    <dbReference type="NCBI Taxonomy" id="1891671"/>
    <lineage>
        <taxon>Bacteria</taxon>
        <taxon>Bacillati</taxon>
        <taxon>Actinomycetota</taxon>
        <taxon>Actinomycetes</taxon>
        <taxon>Micrococcales</taxon>
        <taxon>Microbacteriaceae</taxon>
        <taxon>Rathayibacter</taxon>
    </lineage>
</organism>
<feature type="domain" description="Alpha/beta hydrolase" evidence="1">
    <location>
        <begin position="512"/>
        <end position="565"/>
    </location>
</feature>
<dbReference type="Proteomes" id="UP000193711">
    <property type="component" value="Unassembled WGS sequence"/>
</dbReference>
<dbReference type="AlphaFoldDB" id="A0A1X7P035"/>
<name>A0A1X7P035_9MICO</name>
<evidence type="ECO:0000313" key="2">
    <source>
        <dbReference type="EMBL" id="SMH44088.1"/>
    </source>
</evidence>
<dbReference type="STRING" id="1891671.SAMN06295885_2299"/>
<evidence type="ECO:0000259" key="1">
    <source>
        <dbReference type="Pfam" id="PF20091"/>
    </source>
</evidence>
<accession>A0A1X7P035</accession>
<reference evidence="3" key="1">
    <citation type="submission" date="2017-04" db="EMBL/GenBank/DDBJ databases">
        <authorList>
            <person name="Varghese N."/>
            <person name="Submissions S."/>
        </authorList>
    </citation>
    <scope>NUCLEOTIDE SEQUENCE [LARGE SCALE GENOMIC DNA]</scope>
    <source>
        <strain evidence="3">VKM Ac-2121</strain>
    </source>
</reference>
<gene>
    <name evidence="2" type="ORF">SAMN06295885_2299</name>
</gene>
<dbReference type="RefSeq" id="WP_085476728.1">
    <property type="nucleotide sequence ID" value="NZ_FXBM01000002.1"/>
</dbReference>
<evidence type="ECO:0000313" key="3">
    <source>
        <dbReference type="Proteomes" id="UP000193711"/>
    </source>
</evidence>
<dbReference type="Pfam" id="PF20091">
    <property type="entry name" value="Abhydrolase_10"/>
    <property type="match status" value="1"/>
</dbReference>
<dbReference type="EMBL" id="FXBM01000002">
    <property type="protein sequence ID" value="SMH44088.1"/>
    <property type="molecule type" value="Genomic_DNA"/>
</dbReference>
<protein>
    <recommendedName>
        <fullName evidence="1">Alpha/beta hydrolase domain-containing protein</fullName>
    </recommendedName>
</protein>
<keyword evidence="3" id="KW-1185">Reference proteome</keyword>
<proteinExistence type="predicted"/>
<dbReference type="InterPro" id="IPR045394">
    <property type="entry name" value="Abhydrolase_dom"/>
</dbReference>
<dbReference type="OrthoDB" id="906600at2"/>